<evidence type="ECO:0000313" key="4">
    <source>
        <dbReference type="EMBL" id="GAA5512329.1"/>
    </source>
</evidence>
<name>A0ABP9W4R1_9DEIO</name>
<dbReference type="Pfam" id="PF00571">
    <property type="entry name" value="CBS"/>
    <property type="match status" value="2"/>
</dbReference>
<dbReference type="SUPFAM" id="SSF54631">
    <property type="entry name" value="CBS-domain pair"/>
    <property type="match status" value="1"/>
</dbReference>
<dbReference type="CDD" id="cd04622">
    <property type="entry name" value="CBS_pair_HRP1_like"/>
    <property type="match status" value="1"/>
</dbReference>
<dbReference type="InterPro" id="IPR000644">
    <property type="entry name" value="CBS_dom"/>
</dbReference>
<protein>
    <submittedName>
        <fullName evidence="4">Hypoxic response protein 1</fullName>
    </submittedName>
</protein>
<sequence length="149" mass="15545">MQVRDVMTSNPACCTPDTPLPEIAQMMADHDCGCIPVVEDQGSKKPIGMITDRDIALRGVAQGGDVSTMTAGDCMSTPVVTVTPEDSVDDCCRKMEDNQVRRVAVVDNQGGCCGMVAQADVALNTGGQASEVVRGVSQPTDSANNVQGQ</sequence>
<feature type="domain" description="CBS" evidence="3">
    <location>
        <begin position="75"/>
        <end position="131"/>
    </location>
</feature>
<evidence type="ECO:0000313" key="5">
    <source>
        <dbReference type="Proteomes" id="UP001401887"/>
    </source>
</evidence>
<comment type="caution">
    <text evidence="4">The sequence shown here is derived from an EMBL/GenBank/DDBJ whole genome shotgun (WGS) entry which is preliminary data.</text>
</comment>
<dbReference type="RefSeq" id="WP_345462014.1">
    <property type="nucleotide sequence ID" value="NZ_BAABRP010000002.1"/>
</dbReference>
<dbReference type="InterPro" id="IPR051257">
    <property type="entry name" value="Diverse_CBS-Domain"/>
</dbReference>
<keyword evidence="5" id="KW-1185">Reference proteome</keyword>
<dbReference type="Proteomes" id="UP001401887">
    <property type="component" value="Unassembled WGS sequence"/>
</dbReference>
<feature type="domain" description="CBS" evidence="3">
    <location>
        <begin position="7"/>
        <end position="66"/>
    </location>
</feature>
<gene>
    <name evidence="4" type="primary">hrp1_1</name>
    <name evidence="4" type="ORF">Dcar01_01043</name>
</gene>
<proteinExistence type="predicted"/>
<evidence type="ECO:0000256" key="1">
    <source>
        <dbReference type="ARBA" id="ARBA00023122"/>
    </source>
</evidence>
<dbReference type="InterPro" id="IPR046342">
    <property type="entry name" value="CBS_dom_sf"/>
</dbReference>
<evidence type="ECO:0000256" key="2">
    <source>
        <dbReference type="PROSITE-ProRule" id="PRU00703"/>
    </source>
</evidence>
<dbReference type="Gene3D" id="3.10.580.10">
    <property type="entry name" value="CBS-domain"/>
    <property type="match status" value="1"/>
</dbReference>
<reference evidence="4 5" key="1">
    <citation type="submission" date="2024-02" db="EMBL/GenBank/DDBJ databases">
        <title>Deinococcus carri NBRC 110142.</title>
        <authorList>
            <person name="Ichikawa N."/>
            <person name="Katano-Makiyama Y."/>
            <person name="Hidaka K."/>
        </authorList>
    </citation>
    <scope>NUCLEOTIDE SEQUENCE [LARGE SCALE GENOMIC DNA]</scope>
    <source>
        <strain evidence="4 5">NBRC 110142</strain>
    </source>
</reference>
<evidence type="ECO:0000259" key="3">
    <source>
        <dbReference type="PROSITE" id="PS51371"/>
    </source>
</evidence>
<keyword evidence="1 2" id="KW-0129">CBS domain</keyword>
<dbReference type="PANTHER" id="PTHR43080">
    <property type="entry name" value="CBS DOMAIN-CONTAINING PROTEIN CBSX3, MITOCHONDRIAL"/>
    <property type="match status" value="1"/>
</dbReference>
<dbReference type="EMBL" id="BAABRP010000002">
    <property type="protein sequence ID" value="GAA5512329.1"/>
    <property type="molecule type" value="Genomic_DNA"/>
</dbReference>
<organism evidence="4 5">
    <name type="scientific">Deinococcus carri</name>
    <dbReference type="NCBI Taxonomy" id="1211323"/>
    <lineage>
        <taxon>Bacteria</taxon>
        <taxon>Thermotogati</taxon>
        <taxon>Deinococcota</taxon>
        <taxon>Deinococci</taxon>
        <taxon>Deinococcales</taxon>
        <taxon>Deinococcaceae</taxon>
        <taxon>Deinococcus</taxon>
    </lineage>
</organism>
<accession>A0ABP9W4R1</accession>
<dbReference type="PROSITE" id="PS51371">
    <property type="entry name" value="CBS"/>
    <property type="match status" value="2"/>
</dbReference>
<dbReference type="PANTHER" id="PTHR43080:SF2">
    <property type="entry name" value="CBS DOMAIN-CONTAINING PROTEIN"/>
    <property type="match status" value="1"/>
</dbReference>
<dbReference type="SMART" id="SM00116">
    <property type="entry name" value="CBS"/>
    <property type="match status" value="2"/>
</dbReference>